<feature type="transmembrane region" description="Helical" evidence="1">
    <location>
        <begin position="31"/>
        <end position="49"/>
    </location>
</feature>
<protein>
    <submittedName>
        <fullName evidence="2">Uncharacterized protein</fullName>
    </submittedName>
</protein>
<dbReference type="Proteomes" id="UP000259026">
    <property type="component" value="Segment"/>
</dbReference>
<sequence length="53" mass="5833">MYLGPIPPGAFVLLIIWFIAIGWAHDKFGNLGTLVALLSLPALGLVLTLRRFR</sequence>
<feature type="transmembrane region" description="Helical" evidence="1">
    <location>
        <begin position="7"/>
        <end position="25"/>
    </location>
</feature>
<proteinExistence type="predicted"/>
<evidence type="ECO:0000256" key="1">
    <source>
        <dbReference type="SAM" id="Phobius"/>
    </source>
</evidence>
<reference evidence="2 3" key="2">
    <citation type="submission" date="2018-09" db="EMBL/GenBank/DDBJ databases">
        <title>Giant CbK-like Caulobacter bacteriophages have genetically divergent genomes.</title>
        <authorList>
            <person name="Wilson K."/>
            <person name="Ely B."/>
        </authorList>
    </citation>
    <scope>NUCLEOTIDE SEQUENCE [LARGE SCALE GENOMIC DNA]</scope>
</reference>
<evidence type="ECO:0000313" key="3">
    <source>
        <dbReference type="Proteomes" id="UP000259026"/>
    </source>
</evidence>
<keyword evidence="3" id="KW-1185">Reference proteome</keyword>
<accession>A0A385EAS2</accession>
<gene>
    <name evidence="2" type="ORF">CcrPW_gp425c</name>
</gene>
<evidence type="ECO:0000313" key="2">
    <source>
        <dbReference type="EMBL" id="AXQ68964.1"/>
    </source>
</evidence>
<reference evidence="3" key="1">
    <citation type="submission" date="2018-07" db="EMBL/GenBank/DDBJ databases">
        <title>Giant CbK-like Caulobacter bacteriophages have genetically divergent genomes.</title>
        <authorList>
            <person name="Wilson K.M."/>
            <person name="Ely B."/>
        </authorList>
    </citation>
    <scope>NUCLEOTIDE SEQUENCE [LARGE SCALE GENOMIC DNA]</scope>
</reference>
<keyword evidence="1" id="KW-0812">Transmembrane</keyword>
<organism evidence="2 3">
    <name type="scientific">Caulobacter phage CcrPW</name>
    <dbReference type="NCBI Taxonomy" id="2283271"/>
    <lineage>
        <taxon>Viruses</taxon>
        <taxon>Duplodnaviria</taxon>
        <taxon>Heunggongvirae</taxon>
        <taxon>Uroviricota</taxon>
        <taxon>Caudoviricetes</taxon>
        <taxon>Jeanschmidtviridae</taxon>
        <taxon>Colossusvirus</taxon>
        <taxon>Colossusvirus PW</taxon>
    </lineage>
</organism>
<keyword evidence="1" id="KW-0472">Membrane</keyword>
<dbReference type="EMBL" id="MH588545">
    <property type="protein sequence ID" value="AXQ68964.1"/>
    <property type="molecule type" value="Genomic_DNA"/>
</dbReference>
<keyword evidence="1" id="KW-1133">Transmembrane helix</keyword>
<name>A0A385EAS2_9CAUD</name>